<protein>
    <recommendedName>
        <fullName evidence="3">DUF4348 domain-containing protein</fullName>
    </recommendedName>
</protein>
<comment type="caution">
    <text evidence="1">The sequence shown here is derived from an EMBL/GenBank/DDBJ whole genome shotgun (WGS) entry which is preliminary data.</text>
</comment>
<accession>A0ABW5NC29</accession>
<name>A0ABW5NC29_9FLAO</name>
<evidence type="ECO:0000313" key="1">
    <source>
        <dbReference type="EMBL" id="MFD2593092.1"/>
    </source>
</evidence>
<dbReference type="PROSITE" id="PS51257">
    <property type="entry name" value="PROKAR_LIPOPROTEIN"/>
    <property type="match status" value="1"/>
</dbReference>
<keyword evidence="2" id="KW-1185">Reference proteome</keyword>
<organism evidence="1 2">
    <name type="scientific">Aquimarina hainanensis</name>
    <dbReference type="NCBI Taxonomy" id="1578017"/>
    <lineage>
        <taxon>Bacteria</taxon>
        <taxon>Pseudomonadati</taxon>
        <taxon>Bacteroidota</taxon>
        <taxon>Flavobacteriia</taxon>
        <taxon>Flavobacteriales</taxon>
        <taxon>Flavobacteriaceae</taxon>
        <taxon>Aquimarina</taxon>
    </lineage>
</organism>
<proteinExistence type="predicted"/>
<dbReference type="RefSeq" id="WP_378255294.1">
    <property type="nucleotide sequence ID" value="NZ_JBHSJV010000001.1"/>
</dbReference>
<evidence type="ECO:0008006" key="3">
    <source>
        <dbReference type="Google" id="ProtNLM"/>
    </source>
</evidence>
<dbReference type="Proteomes" id="UP001597459">
    <property type="component" value="Unassembled WGS sequence"/>
</dbReference>
<dbReference type="EMBL" id="JBHULX010000039">
    <property type="protein sequence ID" value="MFD2593092.1"/>
    <property type="molecule type" value="Genomic_DNA"/>
</dbReference>
<sequence>MRIQGCIKLAGIYCLLWITTSSCRSDISSEKHQAWEVFTKKIETGDVAYLLAHSLDTIDCVDCNQRADQQRLPAWLVYKNYRDRLYNKNELNNRSYTVYEDDSIVRISYEFQENIFRLEGWNRIYMFRKKNDTYWFEGMITIP</sequence>
<gene>
    <name evidence="1" type="ORF">ACFSTE_19800</name>
</gene>
<evidence type="ECO:0000313" key="2">
    <source>
        <dbReference type="Proteomes" id="UP001597459"/>
    </source>
</evidence>
<reference evidence="2" key="1">
    <citation type="journal article" date="2019" name="Int. J. Syst. Evol. Microbiol.">
        <title>The Global Catalogue of Microorganisms (GCM) 10K type strain sequencing project: providing services to taxonomists for standard genome sequencing and annotation.</title>
        <authorList>
            <consortium name="The Broad Institute Genomics Platform"/>
            <consortium name="The Broad Institute Genome Sequencing Center for Infectious Disease"/>
            <person name="Wu L."/>
            <person name="Ma J."/>
        </authorList>
    </citation>
    <scope>NUCLEOTIDE SEQUENCE [LARGE SCALE GENOMIC DNA]</scope>
    <source>
        <strain evidence="2">KCTC 42423</strain>
    </source>
</reference>